<accession>A0A3B0Z372</accession>
<proteinExistence type="predicted"/>
<dbReference type="AlphaFoldDB" id="A0A3B0Z372"/>
<dbReference type="EMBL" id="UOFO01000005">
    <property type="protein sequence ID" value="VAW83420.1"/>
    <property type="molecule type" value="Genomic_DNA"/>
</dbReference>
<gene>
    <name evidence="1" type="ORF">MNBD_GAMMA16-1547</name>
</gene>
<evidence type="ECO:0000313" key="1">
    <source>
        <dbReference type="EMBL" id="VAW83420.1"/>
    </source>
</evidence>
<protein>
    <submittedName>
        <fullName evidence="1">Uncharacterized protein</fullName>
    </submittedName>
</protein>
<name>A0A3B0Z372_9ZZZZ</name>
<sequence>MKRLVVAMAAYTLVAFLLALAFLYPGRPAIFSDWMTITVALLPLVGIFDLLSENIMDSAWLKSLPQVAKPIVGITVLGIFLAGQYWIVQLIGITTIPW</sequence>
<organism evidence="1">
    <name type="scientific">hydrothermal vent metagenome</name>
    <dbReference type="NCBI Taxonomy" id="652676"/>
    <lineage>
        <taxon>unclassified sequences</taxon>
        <taxon>metagenomes</taxon>
        <taxon>ecological metagenomes</taxon>
    </lineage>
</organism>
<reference evidence="1" key="1">
    <citation type="submission" date="2018-06" db="EMBL/GenBank/DDBJ databases">
        <authorList>
            <person name="Zhirakovskaya E."/>
        </authorList>
    </citation>
    <scope>NUCLEOTIDE SEQUENCE</scope>
</reference>